<dbReference type="AlphaFoldDB" id="A0AAD5LP51"/>
<reference evidence="1" key="1">
    <citation type="submission" date="2021-12" db="EMBL/GenBank/DDBJ databases">
        <title>Prjna785345.</title>
        <authorList>
            <person name="Rujirawat T."/>
            <person name="Krajaejun T."/>
        </authorList>
    </citation>
    <scope>NUCLEOTIDE SEQUENCE</scope>
    <source>
        <strain evidence="1">Pi057C3</strain>
    </source>
</reference>
<gene>
    <name evidence="1" type="ORF">P43SY_011233</name>
</gene>
<evidence type="ECO:0000313" key="1">
    <source>
        <dbReference type="EMBL" id="KAJ0388998.1"/>
    </source>
</evidence>
<organism evidence="1 2">
    <name type="scientific">Pythium insidiosum</name>
    <name type="common">Pythiosis disease agent</name>
    <dbReference type="NCBI Taxonomy" id="114742"/>
    <lineage>
        <taxon>Eukaryota</taxon>
        <taxon>Sar</taxon>
        <taxon>Stramenopiles</taxon>
        <taxon>Oomycota</taxon>
        <taxon>Peronosporomycetes</taxon>
        <taxon>Pythiales</taxon>
        <taxon>Pythiaceae</taxon>
        <taxon>Pythium</taxon>
    </lineage>
</organism>
<name>A0AAD5LP51_PYTIN</name>
<accession>A0AAD5LP51</accession>
<comment type="caution">
    <text evidence="1">The sequence shown here is derived from an EMBL/GenBank/DDBJ whole genome shotgun (WGS) entry which is preliminary data.</text>
</comment>
<dbReference type="Proteomes" id="UP001209570">
    <property type="component" value="Unassembled WGS sequence"/>
</dbReference>
<sequence>MSITGPLYRRSPRLFSKSKPGDWTLVWCELHESGEFWISSEPPAGTAAEGQRHCEREAAPESTTTAAAPVAVPGWASVTGSRRLVTLPVVDCDIAHVRADGRECIEITLPHNSKKETLSSHESSYDVDWWYAVSKSGGKRNRPTLLTLVALSG</sequence>
<dbReference type="EMBL" id="JAKCXM010005327">
    <property type="protein sequence ID" value="KAJ0388998.1"/>
    <property type="molecule type" value="Genomic_DNA"/>
</dbReference>
<protein>
    <submittedName>
        <fullName evidence="1">Uncharacterized protein</fullName>
    </submittedName>
</protein>
<keyword evidence="2" id="KW-1185">Reference proteome</keyword>
<evidence type="ECO:0000313" key="2">
    <source>
        <dbReference type="Proteomes" id="UP001209570"/>
    </source>
</evidence>
<proteinExistence type="predicted"/>